<dbReference type="InterPro" id="IPR036412">
    <property type="entry name" value="HAD-like_sf"/>
</dbReference>
<dbReference type="SFLD" id="SFLDG01129">
    <property type="entry name" value="C1.5:_HAD__Beta-PGM__Phosphata"/>
    <property type="match status" value="1"/>
</dbReference>
<dbReference type="SFLD" id="SFLDG01135">
    <property type="entry name" value="C1.5.6:_HAD__Beta-PGM__Phospha"/>
    <property type="match status" value="1"/>
</dbReference>
<dbReference type="Pfam" id="PF13419">
    <property type="entry name" value="HAD_2"/>
    <property type="match status" value="1"/>
</dbReference>
<dbReference type="GO" id="GO:0005829">
    <property type="term" value="C:cytosol"/>
    <property type="evidence" value="ECO:0007669"/>
    <property type="project" value="TreeGrafter"/>
</dbReference>
<dbReference type="HOGENOM" id="CLU_045011_19_2_6"/>
<dbReference type="NCBIfam" id="TIGR01549">
    <property type="entry name" value="HAD-SF-IA-v1"/>
    <property type="match status" value="1"/>
</dbReference>
<organism evidence="1 2">
    <name type="scientific">Bermanella marisrubri</name>
    <dbReference type="NCBI Taxonomy" id="207949"/>
    <lineage>
        <taxon>Bacteria</taxon>
        <taxon>Pseudomonadati</taxon>
        <taxon>Pseudomonadota</taxon>
        <taxon>Gammaproteobacteria</taxon>
        <taxon>Oceanospirillales</taxon>
        <taxon>Oceanospirillaceae</taxon>
        <taxon>Bermanella</taxon>
    </lineage>
</organism>
<dbReference type="PANTHER" id="PTHR43434:SF24">
    <property type="entry name" value="HYDROLASE-RELATED"/>
    <property type="match status" value="1"/>
</dbReference>
<dbReference type="Gene3D" id="1.10.150.240">
    <property type="entry name" value="Putative phosphatase, domain 2"/>
    <property type="match status" value="1"/>
</dbReference>
<dbReference type="AlphaFoldDB" id="Q1N4V5"/>
<dbReference type="EMBL" id="AAQH01000002">
    <property type="protein sequence ID" value="EAT13323.1"/>
    <property type="molecule type" value="Genomic_DNA"/>
</dbReference>
<dbReference type="GO" id="GO:0008967">
    <property type="term" value="F:phosphoglycolate phosphatase activity"/>
    <property type="evidence" value="ECO:0007669"/>
    <property type="project" value="TreeGrafter"/>
</dbReference>
<name>Q1N4V5_9GAMM</name>
<dbReference type="OrthoDB" id="9782449at2"/>
<dbReference type="InterPro" id="IPR023214">
    <property type="entry name" value="HAD_sf"/>
</dbReference>
<keyword evidence="2" id="KW-1185">Reference proteome</keyword>
<dbReference type="InterPro" id="IPR050155">
    <property type="entry name" value="HAD-like_hydrolase_sf"/>
</dbReference>
<proteinExistence type="predicted"/>
<keyword evidence="1" id="KW-0378">Hydrolase</keyword>
<dbReference type="InterPro" id="IPR041492">
    <property type="entry name" value="HAD_2"/>
</dbReference>
<evidence type="ECO:0000313" key="2">
    <source>
        <dbReference type="Proteomes" id="UP000004263"/>
    </source>
</evidence>
<comment type="caution">
    <text evidence="1">The sequence shown here is derived from an EMBL/GenBank/DDBJ whole genome shotgun (WGS) entry which is preliminary data.</text>
</comment>
<evidence type="ECO:0000313" key="1">
    <source>
        <dbReference type="EMBL" id="EAT13323.1"/>
    </source>
</evidence>
<gene>
    <name evidence="1" type="ORF">RED65_01145</name>
</gene>
<dbReference type="Proteomes" id="UP000004263">
    <property type="component" value="Unassembled WGS sequence"/>
</dbReference>
<reference evidence="1 2" key="1">
    <citation type="submission" date="2006-03" db="EMBL/GenBank/DDBJ databases">
        <authorList>
            <person name="Pinhassi J."/>
            <person name="Pedros-Alio C."/>
            <person name="Ferriera S."/>
            <person name="Johnson J."/>
            <person name="Kravitz S."/>
            <person name="Halpern A."/>
            <person name="Remington K."/>
            <person name="Beeson K."/>
            <person name="Tran B."/>
            <person name="Rogers Y.-H."/>
            <person name="Friedman R."/>
            <person name="Venter J.C."/>
        </authorList>
    </citation>
    <scope>NUCLEOTIDE SEQUENCE [LARGE SCALE GENOMIC DNA]</scope>
    <source>
        <strain evidence="1 2">RED65</strain>
    </source>
</reference>
<accession>Q1N4V5</accession>
<dbReference type="InterPro" id="IPR006439">
    <property type="entry name" value="HAD-SF_hydro_IA"/>
</dbReference>
<dbReference type="Gene3D" id="3.40.50.1000">
    <property type="entry name" value="HAD superfamily/HAD-like"/>
    <property type="match status" value="1"/>
</dbReference>
<dbReference type="PANTHER" id="PTHR43434">
    <property type="entry name" value="PHOSPHOGLYCOLATE PHOSPHATASE"/>
    <property type="match status" value="1"/>
</dbReference>
<dbReference type="NCBIfam" id="TIGR01509">
    <property type="entry name" value="HAD-SF-IA-v3"/>
    <property type="match status" value="1"/>
</dbReference>
<dbReference type="InterPro" id="IPR023198">
    <property type="entry name" value="PGP-like_dom2"/>
</dbReference>
<protein>
    <submittedName>
        <fullName evidence="1">Hydrolase, haloacid dehalogenase-like family protein</fullName>
    </submittedName>
</protein>
<dbReference type="RefSeq" id="WP_007017707.1">
    <property type="nucleotide sequence ID" value="NZ_CH724114.1"/>
</dbReference>
<dbReference type="SUPFAM" id="SSF56784">
    <property type="entry name" value="HAD-like"/>
    <property type="match status" value="1"/>
</dbReference>
<sequence length="216" mass="24099">MRYKAVIFDWDGTLADSTGGIVMAMQYAANKLRVASRSDFDIQQIIGLGLAEAIQTLWPEHESDEKLVSEVAGAYAEFYMSDKRPPINLFDSVTDMIDDLRSTQHKLGVATGKARRGLTRALQETGLSHAFHETRCADETRSKPHPLMLEELQQVLGLDVSEMVMVGDTQFDIEMGKRAGMSTIAITHGAHTHEKLTQAEPDYVVHSIEELHQCLR</sequence>
<dbReference type="SFLD" id="SFLDS00003">
    <property type="entry name" value="Haloacid_Dehalogenase"/>
    <property type="match status" value="1"/>
</dbReference>
<dbReference type="GO" id="GO:0006281">
    <property type="term" value="P:DNA repair"/>
    <property type="evidence" value="ECO:0007669"/>
    <property type="project" value="TreeGrafter"/>
</dbReference>
<dbReference type="STRING" id="207949.RED65_01145"/>